<feature type="transmembrane region" description="Helical" evidence="1">
    <location>
        <begin position="10"/>
        <end position="27"/>
    </location>
</feature>
<dbReference type="Gene3D" id="2.170.120.30">
    <property type="match status" value="2"/>
</dbReference>
<evidence type="ECO:0000256" key="1">
    <source>
        <dbReference type="SAM" id="Phobius"/>
    </source>
</evidence>
<dbReference type="AlphaFoldDB" id="A0AB39HTL7"/>
<sequence>MMDKWFNSKWFVRAVSLAFAILIYVFVNIEVTTSQSQSESRIPSASEETQTLNDIPLDIRIDSEKYVVSGVPEYVTVSLEGPTAILTSTVMQRNFDVFVDLTDLGEGTHTVNIEHSRISEDINVYIDPKTIVIRIEERAMEEFPVTVDFINQDQLPTGYELGEVTIEPETVQIISSRSVVDQVAMVKAYIDVSGLRESVTNREVPVNVYDSQGNGLNVRIEPTSVVVSVDIQQNSKTVPIEVNTTGELPEGFELISAEASANEVEVFGSRAALAEIEQINTEEIDLSELNESGEIEVKLDLPENTVVNEENIAIDVELAKPKLFEDMAISVKKTDDQSFEFLEPTNERITIRAVGSDKVIDDLSADQIKVSVNIEGLVAGDHQLAVDIEGPDDMEYTSEDGKVRVRVQ</sequence>
<dbReference type="RefSeq" id="WP_368653802.1">
    <property type="nucleotide sequence ID" value="NZ_CP162599.1"/>
</dbReference>
<dbReference type="PANTHER" id="PTHR37804:SF1">
    <property type="entry name" value="CDAA REGULATORY PROTEIN CDAR"/>
    <property type="match status" value="1"/>
</dbReference>
<dbReference type="InterPro" id="IPR012505">
    <property type="entry name" value="YbbR"/>
</dbReference>
<organism evidence="2">
    <name type="scientific">Ornithinibacillus sp. 4-3</name>
    <dbReference type="NCBI Taxonomy" id="3231488"/>
    <lineage>
        <taxon>Bacteria</taxon>
        <taxon>Bacillati</taxon>
        <taxon>Bacillota</taxon>
        <taxon>Bacilli</taxon>
        <taxon>Bacillales</taxon>
        <taxon>Bacillaceae</taxon>
        <taxon>Ornithinibacillus</taxon>
    </lineage>
</organism>
<dbReference type="Pfam" id="PF07949">
    <property type="entry name" value="YbbR"/>
    <property type="match status" value="3"/>
</dbReference>
<accession>A0AB39HTL7</accession>
<keyword evidence="1" id="KW-1133">Transmembrane helix</keyword>
<keyword evidence="1" id="KW-0812">Transmembrane</keyword>
<dbReference type="PANTHER" id="PTHR37804">
    <property type="entry name" value="CDAA REGULATORY PROTEIN CDAR"/>
    <property type="match status" value="1"/>
</dbReference>
<reference evidence="2" key="1">
    <citation type="submission" date="2024-07" db="EMBL/GenBank/DDBJ databases">
        <title>Halotolerant mesophilic bacterium Ornithinibacillus sp. 4-3, sp. nov., isolated from soil.</title>
        <authorList>
            <person name="Sidarenka A.V."/>
            <person name="Guliayeva D.E."/>
            <person name="Leanovich S.I."/>
            <person name="Hileuskaya K.S."/>
            <person name="Akhremchuk A.E."/>
            <person name="Sikolenko M.A."/>
            <person name="Valentovich L.N."/>
        </authorList>
    </citation>
    <scope>NUCLEOTIDE SEQUENCE</scope>
    <source>
        <strain evidence="2">4-3</strain>
    </source>
</reference>
<dbReference type="InterPro" id="IPR053154">
    <property type="entry name" value="c-di-AMP_regulator"/>
</dbReference>
<evidence type="ECO:0000313" key="2">
    <source>
        <dbReference type="EMBL" id="XDK33118.1"/>
    </source>
</evidence>
<proteinExistence type="predicted"/>
<keyword evidence="1" id="KW-0472">Membrane</keyword>
<protein>
    <submittedName>
        <fullName evidence="2">YbbR-like domain-containing protein</fullName>
    </submittedName>
</protein>
<dbReference type="EMBL" id="CP162599">
    <property type="protein sequence ID" value="XDK33118.1"/>
    <property type="molecule type" value="Genomic_DNA"/>
</dbReference>
<dbReference type="Gene3D" id="2.170.120.40">
    <property type="entry name" value="YbbR-like domain"/>
    <property type="match status" value="2"/>
</dbReference>
<name>A0AB39HTL7_9BACI</name>
<gene>
    <name evidence="2" type="ORF">AB4Y30_01760</name>
</gene>